<dbReference type="Proteomes" id="UP000447434">
    <property type="component" value="Chromosome 9"/>
</dbReference>
<name>A0A6A4Q1L2_LUPAL</name>
<keyword evidence="1" id="KW-0812">Transmembrane</keyword>
<evidence type="ECO:0000313" key="3">
    <source>
        <dbReference type="Proteomes" id="UP000447434"/>
    </source>
</evidence>
<protein>
    <submittedName>
        <fullName evidence="2">Uncharacterized protein</fullName>
    </submittedName>
</protein>
<keyword evidence="1" id="KW-1133">Transmembrane helix</keyword>
<reference evidence="3" key="1">
    <citation type="journal article" date="2020" name="Nat. Commun.">
        <title>Genome sequence of the cluster root forming white lupin.</title>
        <authorList>
            <person name="Hufnagel B."/>
            <person name="Marques A."/>
            <person name="Soriano A."/>
            <person name="Marques L."/>
            <person name="Divol F."/>
            <person name="Doumas P."/>
            <person name="Sallet E."/>
            <person name="Mancinotti D."/>
            <person name="Carrere S."/>
            <person name="Marande W."/>
            <person name="Arribat S."/>
            <person name="Keller J."/>
            <person name="Huneau C."/>
            <person name="Blein T."/>
            <person name="Aime D."/>
            <person name="Laguerre M."/>
            <person name="Taylor J."/>
            <person name="Schubert V."/>
            <person name="Nelson M."/>
            <person name="Geu-Flores F."/>
            <person name="Crespi M."/>
            <person name="Gallardo-Guerrero K."/>
            <person name="Delaux P.-M."/>
            <person name="Salse J."/>
            <person name="Berges H."/>
            <person name="Guyot R."/>
            <person name="Gouzy J."/>
            <person name="Peret B."/>
        </authorList>
    </citation>
    <scope>NUCLEOTIDE SEQUENCE [LARGE SCALE GENOMIC DNA]</scope>
    <source>
        <strain evidence="3">cv. Amiga</strain>
    </source>
</reference>
<proteinExistence type="predicted"/>
<feature type="transmembrane region" description="Helical" evidence="1">
    <location>
        <begin position="37"/>
        <end position="59"/>
    </location>
</feature>
<dbReference type="AlphaFoldDB" id="A0A6A4Q1L2"/>
<organism evidence="2 3">
    <name type="scientific">Lupinus albus</name>
    <name type="common">White lupine</name>
    <name type="synonym">Lupinus termis</name>
    <dbReference type="NCBI Taxonomy" id="3870"/>
    <lineage>
        <taxon>Eukaryota</taxon>
        <taxon>Viridiplantae</taxon>
        <taxon>Streptophyta</taxon>
        <taxon>Embryophyta</taxon>
        <taxon>Tracheophyta</taxon>
        <taxon>Spermatophyta</taxon>
        <taxon>Magnoliopsida</taxon>
        <taxon>eudicotyledons</taxon>
        <taxon>Gunneridae</taxon>
        <taxon>Pentapetalae</taxon>
        <taxon>rosids</taxon>
        <taxon>fabids</taxon>
        <taxon>Fabales</taxon>
        <taxon>Fabaceae</taxon>
        <taxon>Papilionoideae</taxon>
        <taxon>50 kb inversion clade</taxon>
        <taxon>genistoids sensu lato</taxon>
        <taxon>core genistoids</taxon>
        <taxon>Genisteae</taxon>
        <taxon>Lupinus</taxon>
    </lineage>
</organism>
<sequence>MKEAASATCEIENARVDDALFARNAFPLSILVQSHNLYIIVLSFLSSISIPISQFILLLQINFVC</sequence>
<dbReference type="EMBL" id="WOCE01000009">
    <property type="protein sequence ID" value="KAE9607837.1"/>
    <property type="molecule type" value="Genomic_DNA"/>
</dbReference>
<gene>
    <name evidence="2" type="ORF">Lalb_Chr09g0334371</name>
</gene>
<evidence type="ECO:0000256" key="1">
    <source>
        <dbReference type="SAM" id="Phobius"/>
    </source>
</evidence>
<keyword evidence="3" id="KW-1185">Reference proteome</keyword>
<comment type="caution">
    <text evidence="2">The sequence shown here is derived from an EMBL/GenBank/DDBJ whole genome shotgun (WGS) entry which is preliminary data.</text>
</comment>
<accession>A0A6A4Q1L2</accession>
<evidence type="ECO:0000313" key="2">
    <source>
        <dbReference type="EMBL" id="KAE9607837.1"/>
    </source>
</evidence>
<keyword evidence="1" id="KW-0472">Membrane</keyword>